<organism evidence="1 2">
    <name type="scientific">Candidatus Vampirococcus lugosii</name>
    <dbReference type="NCBI Taxonomy" id="2789015"/>
    <lineage>
        <taxon>Bacteria</taxon>
        <taxon>Candidatus Absconditibacteriota</taxon>
        <taxon>Vampirococcus</taxon>
    </lineage>
</organism>
<sequence>MKKIIIELTGLQGSGKTSIINALNPKYEKNVFYCEIFNKNYNNLKIYKKFIIRLFSILKNIKINWKIFKFSLSFEKRLIVFNKLSYSIYKINYINKYYKSKIIITDELFLHSIFSSLFLYENKINKTKIEKFLKNIILNKIQPIYIDVKYDEQIINTKKRNIFKLYDNLQDEEKKELLVKKGNLSEFITNKYCEIYNRPFLKVPSLSLKEKIHKVEEYIDLIIK</sequence>
<gene>
    <name evidence="1" type="ORF">VAMP_7n22</name>
</gene>
<proteinExistence type="predicted"/>
<name>A0ABS5QKI9_9BACT</name>
<comment type="caution">
    <text evidence="1">The sequence shown here is derived from an EMBL/GenBank/DDBJ whole genome shotgun (WGS) entry which is preliminary data.</text>
</comment>
<keyword evidence="2" id="KW-1185">Reference proteome</keyword>
<protein>
    <recommendedName>
        <fullName evidence="3">Thymidylate kinase</fullName>
    </recommendedName>
</protein>
<reference evidence="1 2" key="1">
    <citation type="journal article" date="2021" name="Nat. Commun.">
        <title>Reductive evolution and unique predatory mode in the CPR bacterium Vampirococcus lugosii.</title>
        <authorList>
            <person name="Moreira D."/>
            <person name="Zivanovic Y."/>
            <person name="Lopez-Archilla A.I."/>
            <person name="Iniesto M."/>
            <person name="Lopez-Garcia P."/>
        </authorList>
    </citation>
    <scope>NUCLEOTIDE SEQUENCE [LARGE SCALE GENOMIC DNA]</scope>
    <source>
        <strain evidence="1">Chiprana</strain>
    </source>
</reference>
<dbReference type="Gene3D" id="3.40.50.300">
    <property type="entry name" value="P-loop containing nucleotide triphosphate hydrolases"/>
    <property type="match status" value="1"/>
</dbReference>
<dbReference type="SUPFAM" id="SSF52540">
    <property type="entry name" value="P-loop containing nucleoside triphosphate hydrolases"/>
    <property type="match status" value="1"/>
</dbReference>
<evidence type="ECO:0000313" key="2">
    <source>
        <dbReference type="Proteomes" id="UP000680365"/>
    </source>
</evidence>
<evidence type="ECO:0000313" key="1">
    <source>
        <dbReference type="EMBL" id="MBS8121539.1"/>
    </source>
</evidence>
<dbReference type="RefSeq" id="WP_213348145.1">
    <property type="nucleotide sequence ID" value="NZ_JAEDAM010000004.1"/>
</dbReference>
<evidence type="ECO:0008006" key="3">
    <source>
        <dbReference type="Google" id="ProtNLM"/>
    </source>
</evidence>
<dbReference type="Proteomes" id="UP000680365">
    <property type="component" value="Unassembled WGS sequence"/>
</dbReference>
<dbReference type="EMBL" id="JAEDAM010000004">
    <property type="protein sequence ID" value="MBS8121539.1"/>
    <property type="molecule type" value="Genomic_DNA"/>
</dbReference>
<dbReference type="InterPro" id="IPR027417">
    <property type="entry name" value="P-loop_NTPase"/>
</dbReference>
<accession>A0ABS5QKI9</accession>